<dbReference type="InterPro" id="IPR011946">
    <property type="entry name" value="Integrase_integron-type"/>
</dbReference>
<evidence type="ECO:0000313" key="8">
    <source>
        <dbReference type="EMBL" id="NKF21935.1"/>
    </source>
</evidence>
<dbReference type="GO" id="GO:0006310">
    <property type="term" value="P:DNA recombination"/>
    <property type="evidence" value="ECO:0007669"/>
    <property type="project" value="UniProtKB-KW"/>
</dbReference>
<dbReference type="PANTHER" id="PTHR30349:SF64">
    <property type="entry name" value="PROPHAGE INTEGRASE INTD-RELATED"/>
    <property type="match status" value="1"/>
</dbReference>
<dbReference type="PROSITE" id="PS51900">
    <property type="entry name" value="CB"/>
    <property type="match status" value="1"/>
</dbReference>
<dbReference type="EMBL" id="JAAVXB010000003">
    <property type="protein sequence ID" value="NKF21935.1"/>
    <property type="molecule type" value="Genomic_DNA"/>
</dbReference>
<comment type="similarity">
    <text evidence="1">Belongs to the 'phage' integrase family.</text>
</comment>
<organism evidence="8 9">
    <name type="scientific">Solimonas marina</name>
    <dbReference type="NCBI Taxonomy" id="2714601"/>
    <lineage>
        <taxon>Bacteria</taxon>
        <taxon>Pseudomonadati</taxon>
        <taxon>Pseudomonadota</taxon>
        <taxon>Gammaproteobacteria</taxon>
        <taxon>Nevskiales</taxon>
        <taxon>Nevskiaceae</taxon>
        <taxon>Solimonas</taxon>
    </lineage>
</organism>
<reference evidence="8" key="1">
    <citation type="submission" date="2020-03" db="EMBL/GenBank/DDBJ databases">
        <title>Solimonas marina sp. nov., isolated from deep seawater of the Pacific Ocean.</title>
        <authorList>
            <person name="Liu X."/>
            <person name="Lai Q."/>
            <person name="Sun F."/>
            <person name="Gai Y."/>
            <person name="Li G."/>
            <person name="Shao Z."/>
        </authorList>
    </citation>
    <scope>NUCLEOTIDE SEQUENCE</scope>
    <source>
        <strain evidence="8">C16B3</strain>
    </source>
</reference>
<comment type="caution">
    <text evidence="8">The sequence shown here is derived from an EMBL/GenBank/DDBJ whole genome shotgun (WGS) entry which is preliminary data.</text>
</comment>
<keyword evidence="9" id="KW-1185">Reference proteome</keyword>
<evidence type="ECO:0000313" key="9">
    <source>
        <dbReference type="Proteomes" id="UP000653472"/>
    </source>
</evidence>
<dbReference type="InterPro" id="IPR002104">
    <property type="entry name" value="Integrase_catalytic"/>
</dbReference>
<evidence type="ECO:0000256" key="3">
    <source>
        <dbReference type="ARBA" id="ARBA00023125"/>
    </source>
</evidence>
<dbReference type="AlphaFoldDB" id="A0A970B5T7"/>
<dbReference type="Proteomes" id="UP000653472">
    <property type="component" value="Unassembled WGS sequence"/>
</dbReference>
<dbReference type="GO" id="GO:0015074">
    <property type="term" value="P:DNA integration"/>
    <property type="evidence" value="ECO:0007669"/>
    <property type="project" value="UniProtKB-KW"/>
</dbReference>
<evidence type="ECO:0000256" key="1">
    <source>
        <dbReference type="ARBA" id="ARBA00008857"/>
    </source>
</evidence>
<name>A0A970B5T7_9GAMM</name>
<dbReference type="Pfam" id="PF13495">
    <property type="entry name" value="Phage_int_SAM_4"/>
    <property type="match status" value="1"/>
</dbReference>
<accession>A0A970B5T7</accession>
<dbReference type="RefSeq" id="WP_168147201.1">
    <property type="nucleotide sequence ID" value="NZ_JAAVXB010000003.1"/>
</dbReference>
<keyword evidence="4" id="KW-0233">DNA recombination</keyword>
<protein>
    <submittedName>
        <fullName evidence="8">Integron integrase</fullName>
    </submittedName>
</protein>
<dbReference type="InterPro" id="IPR013762">
    <property type="entry name" value="Integrase-like_cat_sf"/>
</dbReference>
<dbReference type="Pfam" id="PF00589">
    <property type="entry name" value="Phage_integrase"/>
    <property type="match status" value="1"/>
</dbReference>
<feature type="domain" description="Core-binding (CB)" evidence="7">
    <location>
        <begin position="1"/>
        <end position="75"/>
    </location>
</feature>
<dbReference type="SUPFAM" id="SSF56349">
    <property type="entry name" value="DNA breaking-rejoining enzymes"/>
    <property type="match status" value="1"/>
</dbReference>
<keyword evidence="2" id="KW-0229">DNA integration</keyword>
<dbReference type="InterPro" id="IPR004107">
    <property type="entry name" value="Integrase_SAM-like_N"/>
</dbReference>
<dbReference type="InterPro" id="IPR050090">
    <property type="entry name" value="Tyrosine_recombinase_XerCD"/>
</dbReference>
<evidence type="ECO:0000259" key="6">
    <source>
        <dbReference type="PROSITE" id="PS51898"/>
    </source>
</evidence>
<dbReference type="InterPro" id="IPR011010">
    <property type="entry name" value="DNA_brk_join_enz"/>
</dbReference>
<dbReference type="CDD" id="cd01193">
    <property type="entry name" value="INT_IntI_C"/>
    <property type="match status" value="1"/>
</dbReference>
<evidence type="ECO:0000259" key="7">
    <source>
        <dbReference type="PROSITE" id="PS51900"/>
    </source>
</evidence>
<evidence type="ECO:0000256" key="2">
    <source>
        <dbReference type="ARBA" id="ARBA00022908"/>
    </source>
</evidence>
<proteinExistence type="inferred from homology"/>
<sequence length="313" mass="35259">MRQSIRARHYSLRTEQTYLHWIKRFIVFHGKRHPREMGAAEVEAFLSHLATDLNVAANTQNLALSALVFLYKNVLEADLPWLSDVTRAKKPQRLPTVLSRDEVKALLDALPDDVPSLVVRLLYGTGMRVMEGVRLRVKDVDLVQRQIAVRDGKGAKDRVTMLPASLVEPMRAQLAVRSTVFERDRAAGRAEVWLPDALARKYPNAVRDWGWQYVFAASAFSSDPRSGTVRRHHLNEQLVQRTVRGAATRSGLAKPATPHTLRHSFATHLLESGYDIRTVQELLGHSDVSTTMIYTHVLNRGPRAVVSPLDRVG</sequence>
<dbReference type="PROSITE" id="PS51898">
    <property type="entry name" value="TYR_RECOMBINASE"/>
    <property type="match status" value="1"/>
</dbReference>
<dbReference type="InterPro" id="IPR010998">
    <property type="entry name" value="Integrase_recombinase_N"/>
</dbReference>
<dbReference type="Gene3D" id="1.10.150.130">
    <property type="match status" value="1"/>
</dbReference>
<evidence type="ECO:0000256" key="5">
    <source>
        <dbReference type="PROSITE-ProRule" id="PRU01248"/>
    </source>
</evidence>
<gene>
    <name evidence="8" type="ORF">G7Y82_06365</name>
</gene>
<dbReference type="GO" id="GO:0003677">
    <property type="term" value="F:DNA binding"/>
    <property type="evidence" value="ECO:0007669"/>
    <property type="project" value="UniProtKB-UniRule"/>
</dbReference>
<keyword evidence="3 5" id="KW-0238">DNA-binding</keyword>
<feature type="domain" description="Tyr recombinase" evidence="6">
    <location>
        <begin position="93"/>
        <end position="307"/>
    </location>
</feature>
<evidence type="ECO:0000256" key="4">
    <source>
        <dbReference type="ARBA" id="ARBA00023172"/>
    </source>
</evidence>
<dbReference type="PANTHER" id="PTHR30349">
    <property type="entry name" value="PHAGE INTEGRASE-RELATED"/>
    <property type="match status" value="1"/>
</dbReference>
<dbReference type="InterPro" id="IPR044068">
    <property type="entry name" value="CB"/>
</dbReference>
<dbReference type="NCBIfam" id="TIGR02249">
    <property type="entry name" value="integrase_gron"/>
    <property type="match status" value="1"/>
</dbReference>
<dbReference type="Gene3D" id="1.10.443.10">
    <property type="entry name" value="Intergrase catalytic core"/>
    <property type="match status" value="1"/>
</dbReference>